<sequence length="101" mass="11236">MRCSRVANGYSTNVTQRYGEGPSKHLTFDTDLWQEVSGGVKKGRTFRFGYHTDPNAILAGTSSGGGASSSSRQEIVDLKTQLQELKEREERRAVEEEARRA</sequence>
<reference evidence="2" key="1">
    <citation type="journal article" date="2022" name="Mol. Ecol. Resour.">
        <title>The genomes of chicory, endive, great burdock and yacon provide insights into Asteraceae palaeo-polyploidization history and plant inulin production.</title>
        <authorList>
            <person name="Fan W."/>
            <person name="Wang S."/>
            <person name="Wang H."/>
            <person name="Wang A."/>
            <person name="Jiang F."/>
            <person name="Liu H."/>
            <person name="Zhao H."/>
            <person name="Xu D."/>
            <person name="Zhang Y."/>
        </authorList>
    </citation>
    <scope>NUCLEOTIDE SEQUENCE [LARGE SCALE GENOMIC DNA]</scope>
    <source>
        <strain evidence="2">cv. Niubang</strain>
    </source>
</reference>
<comment type="caution">
    <text evidence="1">The sequence shown here is derived from an EMBL/GenBank/DDBJ whole genome shotgun (WGS) entry which is preliminary data.</text>
</comment>
<reference evidence="1 2" key="2">
    <citation type="journal article" date="2022" name="Mol. Ecol. Resour.">
        <title>The genomes of chicory, endive, great burdock and yacon provide insights into Asteraceae paleo-polyploidization history and plant inulin production.</title>
        <authorList>
            <person name="Fan W."/>
            <person name="Wang S."/>
            <person name="Wang H."/>
            <person name="Wang A."/>
            <person name="Jiang F."/>
            <person name="Liu H."/>
            <person name="Zhao H."/>
            <person name="Xu D."/>
            <person name="Zhang Y."/>
        </authorList>
    </citation>
    <scope>NUCLEOTIDE SEQUENCE [LARGE SCALE GENOMIC DNA]</scope>
    <source>
        <strain evidence="2">cv. Niubang</strain>
    </source>
</reference>
<organism evidence="1 2">
    <name type="scientific">Arctium lappa</name>
    <name type="common">Greater burdock</name>
    <name type="synonym">Lappa major</name>
    <dbReference type="NCBI Taxonomy" id="4217"/>
    <lineage>
        <taxon>Eukaryota</taxon>
        <taxon>Viridiplantae</taxon>
        <taxon>Streptophyta</taxon>
        <taxon>Embryophyta</taxon>
        <taxon>Tracheophyta</taxon>
        <taxon>Spermatophyta</taxon>
        <taxon>Magnoliopsida</taxon>
        <taxon>eudicotyledons</taxon>
        <taxon>Gunneridae</taxon>
        <taxon>Pentapetalae</taxon>
        <taxon>asterids</taxon>
        <taxon>campanulids</taxon>
        <taxon>Asterales</taxon>
        <taxon>Asteraceae</taxon>
        <taxon>Carduoideae</taxon>
        <taxon>Cardueae</taxon>
        <taxon>Arctiinae</taxon>
        <taxon>Arctium</taxon>
    </lineage>
</organism>
<dbReference type="Proteomes" id="UP001055879">
    <property type="component" value="Linkage Group LG01"/>
</dbReference>
<proteinExistence type="predicted"/>
<dbReference type="EMBL" id="CM042047">
    <property type="protein sequence ID" value="KAI3770190.1"/>
    <property type="molecule type" value="Genomic_DNA"/>
</dbReference>
<keyword evidence="2" id="KW-1185">Reference proteome</keyword>
<protein>
    <submittedName>
        <fullName evidence="1">Uncharacterized protein</fullName>
    </submittedName>
</protein>
<evidence type="ECO:0000313" key="2">
    <source>
        <dbReference type="Proteomes" id="UP001055879"/>
    </source>
</evidence>
<evidence type="ECO:0000313" key="1">
    <source>
        <dbReference type="EMBL" id="KAI3770190.1"/>
    </source>
</evidence>
<name>A0ACB9FGC6_ARCLA</name>
<gene>
    <name evidence="1" type="ORF">L6452_01314</name>
</gene>
<accession>A0ACB9FGC6</accession>